<accession>A0A4T0SKB6</accession>
<feature type="transmembrane region" description="Helical" evidence="4">
    <location>
        <begin position="400"/>
        <end position="424"/>
    </location>
</feature>
<dbReference type="EMBL" id="SPRW01000002">
    <property type="protein sequence ID" value="TIC71033.1"/>
    <property type="molecule type" value="Genomic_DNA"/>
</dbReference>
<evidence type="ECO:0000313" key="14">
    <source>
        <dbReference type="Proteomes" id="UP000307169"/>
    </source>
</evidence>
<feature type="transmembrane region" description="Helical" evidence="4">
    <location>
        <begin position="77"/>
        <end position="95"/>
    </location>
</feature>
<dbReference type="EMBL" id="SPRX01000007">
    <property type="protein sequence ID" value="TIC68518.1"/>
    <property type="molecule type" value="Genomic_DNA"/>
</dbReference>
<evidence type="ECO:0000313" key="16">
    <source>
        <dbReference type="Proteomes" id="UP000310685"/>
    </source>
</evidence>
<dbReference type="EMBL" id="SPRH01000006">
    <property type="protein sequence ID" value="TIC03550.1"/>
    <property type="molecule type" value="Genomic_DNA"/>
</dbReference>
<dbReference type="GO" id="GO:0016020">
    <property type="term" value="C:membrane"/>
    <property type="evidence" value="ECO:0007669"/>
    <property type="project" value="UniProtKB-SubCell"/>
</dbReference>
<dbReference type="GO" id="GO:0022857">
    <property type="term" value="F:transmembrane transporter activity"/>
    <property type="evidence" value="ECO:0007669"/>
    <property type="project" value="InterPro"/>
</dbReference>
<dbReference type="InterPro" id="IPR036259">
    <property type="entry name" value="MFS_trans_sf"/>
</dbReference>
<keyword evidence="4" id="KW-0812">Transmembrane</keyword>
<feature type="transmembrane region" description="Helical" evidence="4">
    <location>
        <begin position="169"/>
        <end position="190"/>
    </location>
</feature>
<evidence type="ECO:0000256" key="1">
    <source>
        <dbReference type="ARBA" id="ARBA00004141"/>
    </source>
</evidence>
<dbReference type="Proteomes" id="UP000305362">
    <property type="component" value="Unassembled WGS sequence"/>
</dbReference>
<dbReference type="Proteomes" id="UP000307169">
    <property type="component" value="Unassembled WGS sequence"/>
</dbReference>
<dbReference type="InterPro" id="IPR050327">
    <property type="entry name" value="Proton-linked_MCT"/>
</dbReference>
<sequence length="472" mass="50134">MPDNMIRLSSRDSLDHSPNSSRTSIDTDAGSVDNLILHKHNDSGLSINDLDSRFYNLDQRLDNLHNKSVYPDGGEGWLVLAACTTINFFYLGQVYSFGVYQSELEKQGVAPTWKLAFVSGLATGIMALISVPAMLAIDYTSHKHVALTGSILLGLGQIASSFTTTNMPGLFATQGLVVGIGLACCLISVTGLPATWFDKRRALACGINSAGGGIGGAVLSLASVHLTQELGLAWSLRIVGIISLVFTIPSSLMLKVGIEDPPRPSLWQDMKYAFKTRLFLCIIIAQIFASWPFFAFPTILPTYARSLELSDSQGASFSVGYNLASAAGRLALGALADRCGNINSLILSYFISGIGALLVWPFATSIGPLSVVVALVGIGCGGVFSLQVPCIGQSIETYRIHAGIILFEICSSPGYFLGSFVSGLLLEKLGGVAAGANAYKPGEFYIGGTCLTAGLIVILGRFLGNRRIFSKY</sequence>
<evidence type="ECO:0000313" key="17">
    <source>
        <dbReference type="Proteomes" id="UP000310708"/>
    </source>
</evidence>
<evidence type="ECO:0000313" key="12">
    <source>
        <dbReference type="Proteomes" id="UP000305362"/>
    </source>
</evidence>
<evidence type="ECO:0000313" key="11">
    <source>
        <dbReference type="EMBL" id="TIC71507.1"/>
    </source>
</evidence>
<dbReference type="Proteomes" id="UP000309601">
    <property type="component" value="Unassembled WGS sequence"/>
</dbReference>
<comment type="subcellular location">
    <subcellularLocation>
        <location evidence="1">Membrane</location>
        <topology evidence="1">Multi-pass membrane protein</topology>
    </subcellularLocation>
</comment>
<evidence type="ECO:0000313" key="8">
    <source>
        <dbReference type="EMBL" id="TIC32967.1"/>
    </source>
</evidence>
<feature type="transmembrane region" description="Helical" evidence="4">
    <location>
        <begin position="234"/>
        <end position="258"/>
    </location>
</feature>
<dbReference type="SUPFAM" id="SSF103473">
    <property type="entry name" value="MFS general substrate transporter"/>
    <property type="match status" value="1"/>
</dbReference>
<name>A0A4T0SKB6_9BASI</name>
<feature type="transmembrane region" description="Helical" evidence="4">
    <location>
        <begin position="344"/>
        <end position="363"/>
    </location>
</feature>
<dbReference type="Proteomes" id="UP000310685">
    <property type="component" value="Unassembled WGS sequence"/>
</dbReference>
<reference evidence="12 13" key="1">
    <citation type="submission" date="2019-03" db="EMBL/GenBank/DDBJ databases">
        <title>Sequencing 25 genomes of Wallemia mellicola.</title>
        <authorList>
            <person name="Gostincar C."/>
        </authorList>
    </citation>
    <scope>NUCLEOTIDE SEQUENCE [LARGE SCALE GENOMIC DNA]</scope>
    <source>
        <strain evidence="7 14">EXF-1262</strain>
        <strain evidence="10 15">EXF-1274</strain>
        <strain evidence="11 12">EXF-1277</strain>
        <strain evidence="6 16">EXF-6152</strain>
        <strain evidence="9 17">EXF-757</strain>
        <strain evidence="8 13">EXF-8738</strain>
    </source>
</reference>
<feature type="transmembrane region" description="Helical" evidence="4">
    <location>
        <begin position="115"/>
        <end position="137"/>
    </location>
</feature>
<evidence type="ECO:0000256" key="4">
    <source>
        <dbReference type="SAM" id="Phobius"/>
    </source>
</evidence>
<comment type="caution">
    <text evidence="10">The sequence shown here is derived from an EMBL/GenBank/DDBJ whole genome shotgun (WGS) entry which is preliminary data.</text>
</comment>
<dbReference type="EMBL" id="SPRV01000003">
    <property type="protein sequence ID" value="TIC71507.1"/>
    <property type="molecule type" value="Genomic_DNA"/>
</dbReference>
<gene>
    <name evidence="9" type="ORF">E3Q01_00849</name>
    <name evidence="10" type="ORF">E3Q02_00350</name>
    <name evidence="11" type="ORF">E3Q03_00497</name>
    <name evidence="8" type="ORF">E3Q10_00962</name>
    <name evidence="7" type="ORF">E3Q17_00840</name>
    <name evidence="6" type="ORF">E3Q22_00779</name>
</gene>
<evidence type="ECO:0000313" key="9">
    <source>
        <dbReference type="EMBL" id="TIC68518.1"/>
    </source>
</evidence>
<feature type="transmembrane region" description="Helical" evidence="4">
    <location>
        <begin position="202"/>
        <end position="222"/>
    </location>
</feature>
<keyword evidence="4" id="KW-1133">Transmembrane helix</keyword>
<organism evidence="10 15">
    <name type="scientific">Wallemia mellicola</name>
    <dbReference type="NCBI Taxonomy" id="1708541"/>
    <lineage>
        <taxon>Eukaryota</taxon>
        <taxon>Fungi</taxon>
        <taxon>Dikarya</taxon>
        <taxon>Basidiomycota</taxon>
        <taxon>Wallemiomycotina</taxon>
        <taxon>Wallemiomycetes</taxon>
        <taxon>Wallemiales</taxon>
        <taxon>Wallemiaceae</taxon>
        <taxon>Wallemia</taxon>
    </lineage>
</organism>
<dbReference type="PANTHER" id="PTHR11360:SF305">
    <property type="entry name" value="MAJOR FACILITATOR SUPERFAMILY (MFS) PROFILE DOMAIN-CONTAINING PROTEIN"/>
    <property type="match status" value="1"/>
</dbReference>
<feature type="transmembrane region" description="Helical" evidence="4">
    <location>
        <begin position="312"/>
        <end position="332"/>
    </location>
</feature>
<dbReference type="InterPro" id="IPR020846">
    <property type="entry name" value="MFS_dom"/>
</dbReference>
<evidence type="ECO:0000256" key="3">
    <source>
        <dbReference type="SAM" id="MobiDB-lite"/>
    </source>
</evidence>
<evidence type="ECO:0000313" key="6">
    <source>
        <dbReference type="EMBL" id="TIB81734.1"/>
    </source>
</evidence>
<proteinExistence type="inferred from homology"/>
<dbReference type="EMBL" id="SPRC01000005">
    <property type="protein sequence ID" value="TIB81734.1"/>
    <property type="molecule type" value="Genomic_DNA"/>
</dbReference>
<dbReference type="InterPro" id="IPR011701">
    <property type="entry name" value="MFS"/>
</dbReference>
<evidence type="ECO:0000313" key="13">
    <source>
        <dbReference type="Proteomes" id="UP000305647"/>
    </source>
</evidence>
<evidence type="ECO:0000256" key="2">
    <source>
        <dbReference type="ARBA" id="ARBA00006727"/>
    </source>
</evidence>
<keyword evidence="4" id="KW-0472">Membrane</keyword>
<feature type="transmembrane region" description="Helical" evidence="4">
    <location>
        <begin position="369"/>
        <end position="388"/>
    </location>
</feature>
<feature type="transmembrane region" description="Helical" evidence="4">
    <location>
        <begin position="278"/>
        <end position="300"/>
    </location>
</feature>
<feature type="transmembrane region" description="Helical" evidence="4">
    <location>
        <begin position="444"/>
        <end position="464"/>
    </location>
</feature>
<feature type="domain" description="Major facilitator superfamily (MFS) profile" evidence="5">
    <location>
        <begin position="278"/>
        <end position="472"/>
    </location>
</feature>
<evidence type="ECO:0000259" key="5">
    <source>
        <dbReference type="PROSITE" id="PS50850"/>
    </source>
</evidence>
<dbReference type="Proteomes" id="UP000305647">
    <property type="component" value="Unassembled WGS sequence"/>
</dbReference>
<dbReference type="Pfam" id="PF07690">
    <property type="entry name" value="MFS_1"/>
    <property type="match status" value="1"/>
</dbReference>
<protein>
    <submittedName>
        <fullName evidence="10">MFS general substrate transporter</fullName>
    </submittedName>
</protein>
<dbReference type="AlphaFoldDB" id="A0A4T0SKB6"/>
<dbReference type="OrthoDB" id="2213137at2759"/>
<dbReference type="EMBL" id="SPRO01000006">
    <property type="protein sequence ID" value="TIC32967.1"/>
    <property type="molecule type" value="Genomic_DNA"/>
</dbReference>
<feature type="compositionally biased region" description="Polar residues" evidence="3">
    <location>
        <begin position="16"/>
        <end position="26"/>
    </location>
</feature>
<comment type="similarity">
    <text evidence="2">Belongs to the major facilitator superfamily. Monocarboxylate porter (TC 2.A.1.13) family.</text>
</comment>
<dbReference type="Gene3D" id="1.20.1250.20">
    <property type="entry name" value="MFS general substrate transporter like domains"/>
    <property type="match status" value="2"/>
</dbReference>
<dbReference type="PANTHER" id="PTHR11360">
    <property type="entry name" value="MONOCARBOXYLATE TRANSPORTER"/>
    <property type="match status" value="1"/>
</dbReference>
<evidence type="ECO:0000313" key="7">
    <source>
        <dbReference type="EMBL" id="TIC03550.1"/>
    </source>
</evidence>
<dbReference type="Proteomes" id="UP000310708">
    <property type="component" value="Unassembled WGS sequence"/>
</dbReference>
<feature type="region of interest" description="Disordered" evidence="3">
    <location>
        <begin position="1"/>
        <end position="27"/>
    </location>
</feature>
<evidence type="ECO:0000313" key="15">
    <source>
        <dbReference type="Proteomes" id="UP000309601"/>
    </source>
</evidence>
<dbReference type="PROSITE" id="PS50850">
    <property type="entry name" value="MFS"/>
    <property type="match status" value="1"/>
</dbReference>
<evidence type="ECO:0000313" key="10">
    <source>
        <dbReference type="EMBL" id="TIC71033.1"/>
    </source>
</evidence>